<dbReference type="InterPro" id="IPR009781">
    <property type="entry name" value="DUF1345"/>
</dbReference>
<evidence type="ECO:0000313" key="3">
    <source>
        <dbReference type="Proteomes" id="UP000663792"/>
    </source>
</evidence>
<feature type="transmembrane region" description="Helical" evidence="1">
    <location>
        <begin position="26"/>
        <end position="45"/>
    </location>
</feature>
<feature type="transmembrane region" description="Helical" evidence="1">
    <location>
        <begin position="145"/>
        <end position="164"/>
    </location>
</feature>
<organism evidence="2 3">
    <name type="scientific">Nakamurella leprariae</name>
    <dbReference type="NCBI Taxonomy" id="2803911"/>
    <lineage>
        <taxon>Bacteria</taxon>
        <taxon>Bacillati</taxon>
        <taxon>Actinomycetota</taxon>
        <taxon>Actinomycetes</taxon>
        <taxon>Nakamurellales</taxon>
        <taxon>Nakamurellaceae</taxon>
        <taxon>Nakamurella</taxon>
    </lineage>
</organism>
<proteinExistence type="predicted"/>
<dbReference type="AlphaFoldDB" id="A0A939BZN9"/>
<keyword evidence="1" id="KW-0812">Transmembrane</keyword>
<feature type="transmembrane region" description="Helical" evidence="1">
    <location>
        <begin position="71"/>
        <end position="93"/>
    </location>
</feature>
<reference evidence="2" key="1">
    <citation type="submission" date="2021-01" db="EMBL/GenBank/DDBJ databases">
        <title>YIM 132084 draft genome.</title>
        <authorList>
            <person name="An D."/>
        </authorList>
    </citation>
    <scope>NUCLEOTIDE SEQUENCE</scope>
    <source>
        <strain evidence="2">YIM 132084</strain>
    </source>
</reference>
<sequence length="253" mass="27294">MDTRPDGRPPAVTKVVRHSTRTRQRWARAAVLAVELALIVLTFWFNEVEMSIGDDAPPPVDPNGVTADESAVLALALWNLLAFGYVVVGAVVVRRAETTTSLVATGRVRRTIDVLFSVAAGLTGLGTGTVIAARDLDPDVESALRALGVTTVLLSWMLMHAGFARRYRRLTAVHGGLRFPVPDGYADVGPDAPPRPVADFYYYAFTLGTAFGATDVQVTTSRMRWNSMMHSIIAFFFNAAVVAFAINVLAGSE</sequence>
<feature type="transmembrane region" description="Helical" evidence="1">
    <location>
        <begin position="232"/>
        <end position="250"/>
    </location>
</feature>
<keyword evidence="3" id="KW-1185">Reference proteome</keyword>
<feature type="transmembrane region" description="Helical" evidence="1">
    <location>
        <begin position="114"/>
        <end position="133"/>
    </location>
</feature>
<keyword evidence="1" id="KW-0472">Membrane</keyword>
<keyword evidence="1" id="KW-1133">Transmembrane helix</keyword>
<protein>
    <submittedName>
        <fullName evidence="2">DUF1345 domain-containing protein</fullName>
    </submittedName>
</protein>
<gene>
    <name evidence="2" type="ORF">JL106_11410</name>
</gene>
<dbReference type="RefSeq" id="WP_205260853.1">
    <property type="nucleotide sequence ID" value="NZ_JAERWK010000015.1"/>
</dbReference>
<comment type="caution">
    <text evidence="2">The sequence shown here is derived from an EMBL/GenBank/DDBJ whole genome shotgun (WGS) entry which is preliminary data.</text>
</comment>
<evidence type="ECO:0000313" key="2">
    <source>
        <dbReference type="EMBL" id="MBM9467891.1"/>
    </source>
</evidence>
<dbReference type="Proteomes" id="UP000663792">
    <property type="component" value="Unassembled WGS sequence"/>
</dbReference>
<name>A0A939BZN9_9ACTN</name>
<dbReference type="EMBL" id="JAERWK010000015">
    <property type="protein sequence ID" value="MBM9467891.1"/>
    <property type="molecule type" value="Genomic_DNA"/>
</dbReference>
<accession>A0A939BZN9</accession>
<dbReference type="Pfam" id="PF07077">
    <property type="entry name" value="DUF1345"/>
    <property type="match status" value="1"/>
</dbReference>
<evidence type="ECO:0000256" key="1">
    <source>
        <dbReference type="SAM" id="Phobius"/>
    </source>
</evidence>